<name>A0A7I4YW56_HAECO</name>
<organism evidence="2 3">
    <name type="scientific">Haemonchus contortus</name>
    <name type="common">Barber pole worm</name>
    <dbReference type="NCBI Taxonomy" id="6289"/>
    <lineage>
        <taxon>Eukaryota</taxon>
        <taxon>Metazoa</taxon>
        <taxon>Ecdysozoa</taxon>
        <taxon>Nematoda</taxon>
        <taxon>Chromadorea</taxon>
        <taxon>Rhabditida</taxon>
        <taxon>Rhabditina</taxon>
        <taxon>Rhabditomorpha</taxon>
        <taxon>Strongyloidea</taxon>
        <taxon>Trichostrongylidae</taxon>
        <taxon>Haemonchus</taxon>
    </lineage>
</organism>
<protein>
    <submittedName>
        <fullName evidence="3">Venom protein</fullName>
    </submittedName>
</protein>
<evidence type="ECO:0000256" key="1">
    <source>
        <dbReference type="SAM" id="SignalP"/>
    </source>
</evidence>
<sequence length="152" mass="16691">MSTIVLLVILSITGSVVESKLSAHEQCVRLKHLYSQIPSAIALVTDELCESPAATMQCVLMGKLSLEYSRERVMELRFKSDCLPSDSTELATTEELCAILDSLPAQSVKLATKIFSKTPEKQLAQRFGATVSKALYALTNKIYMELSCDKAI</sequence>
<keyword evidence="1" id="KW-0732">Signal</keyword>
<proteinExistence type="predicted"/>
<keyword evidence="2" id="KW-1185">Reference proteome</keyword>
<feature type="chain" id="PRO_5029516460" evidence="1">
    <location>
        <begin position="20"/>
        <end position="152"/>
    </location>
</feature>
<dbReference type="Proteomes" id="UP000025227">
    <property type="component" value="Unplaced"/>
</dbReference>
<dbReference type="OMA" id="LSAHEQC"/>
<feature type="signal peptide" evidence="1">
    <location>
        <begin position="1"/>
        <end position="19"/>
    </location>
</feature>
<dbReference type="AlphaFoldDB" id="A0A7I4YW56"/>
<evidence type="ECO:0000313" key="3">
    <source>
        <dbReference type="WBParaSite" id="HCON_00155400-00001"/>
    </source>
</evidence>
<dbReference type="WBParaSite" id="HCON_00155400-00001">
    <property type="protein sequence ID" value="HCON_00155400-00001"/>
    <property type="gene ID" value="HCON_00155400"/>
</dbReference>
<accession>A0A7I4YW56</accession>
<dbReference type="OrthoDB" id="5801239at2759"/>
<evidence type="ECO:0000313" key="2">
    <source>
        <dbReference type="Proteomes" id="UP000025227"/>
    </source>
</evidence>
<reference evidence="3" key="1">
    <citation type="submission" date="2020-12" db="UniProtKB">
        <authorList>
            <consortium name="WormBaseParasite"/>
        </authorList>
    </citation>
    <scope>IDENTIFICATION</scope>
    <source>
        <strain evidence="3">MHco3</strain>
    </source>
</reference>